<evidence type="ECO:0000256" key="1">
    <source>
        <dbReference type="SAM" id="MobiDB-lite"/>
    </source>
</evidence>
<dbReference type="EMBL" id="AUYC01000036">
    <property type="protein sequence ID" value="KZN61818.1"/>
    <property type="molecule type" value="Genomic_DNA"/>
</dbReference>
<dbReference type="AlphaFoldDB" id="A0A167JXQ8"/>
<evidence type="ECO:0000313" key="3">
    <source>
        <dbReference type="Proteomes" id="UP000076486"/>
    </source>
</evidence>
<organism evidence="2 3">
    <name type="scientific">Pseudoalteromonas luteoviolacea CPMOR-1</name>
    <dbReference type="NCBI Taxonomy" id="1365248"/>
    <lineage>
        <taxon>Bacteria</taxon>
        <taxon>Pseudomonadati</taxon>
        <taxon>Pseudomonadota</taxon>
        <taxon>Gammaproteobacteria</taxon>
        <taxon>Alteromonadales</taxon>
        <taxon>Pseudoalteromonadaceae</taxon>
        <taxon>Pseudoalteromonas</taxon>
    </lineage>
</organism>
<feature type="region of interest" description="Disordered" evidence="1">
    <location>
        <begin position="1"/>
        <end position="26"/>
    </location>
</feature>
<reference evidence="2 3" key="1">
    <citation type="submission" date="2013-07" db="EMBL/GenBank/DDBJ databases">
        <title>Comparative Genomic and Metabolomic Analysis of Twelve Strains of Pseudoalteromonas luteoviolacea.</title>
        <authorList>
            <person name="Vynne N.G."/>
            <person name="Mansson M."/>
            <person name="Gram L."/>
        </authorList>
    </citation>
    <scope>NUCLEOTIDE SEQUENCE [LARGE SCALE GENOMIC DNA]</scope>
    <source>
        <strain evidence="2 3">CPMOR-1</strain>
    </source>
</reference>
<name>A0A167JXQ8_9GAMM</name>
<dbReference type="PATRIC" id="fig|1365248.3.peg.3436"/>
<protein>
    <submittedName>
        <fullName evidence="2">Uncharacterized protein</fullName>
    </submittedName>
</protein>
<accession>A0A167JXQ8</accession>
<sequence length="49" mass="5760">MTANDKKIVKKRNTLKNNLTKPPKQTQLNKKINLVIQKKYNNHIESTQL</sequence>
<gene>
    <name evidence="2" type="ORF">N473_21765</name>
</gene>
<dbReference type="Proteomes" id="UP000076486">
    <property type="component" value="Unassembled WGS sequence"/>
</dbReference>
<comment type="caution">
    <text evidence="2">The sequence shown here is derived from an EMBL/GenBank/DDBJ whole genome shotgun (WGS) entry which is preliminary data.</text>
</comment>
<evidence type="ECO:0000313" key="2">
    <source>
        <dbReference type="EMBL" id="KZN61818.1"/>
    </source>
</evidence>
<proteinExistence type="predicted"/>